<comment type="function">
    <text evidence="5">Required for correct functioning of the GINS complex, a complex that plays an essential role in the initiation of DNA replication, and progression of DNA replication forks. GINS complex is a core component of CDC45-MCM-GINS (CMG) helicase, the molecular machine that unwinds template DNA during replication, and around which the replisome is built.</text>
</comment>
<dbReference type="Gene3D" id="1.20.58.2050">
    <property type="match status" value="1"/>
</dbReference>
<evidence type="ECO:0000259" key="8">
    <source>
        <dbReference type="Pfam" id="PF22466"/>
    </source>
</evidence>
<evidence type="ECO:0000256" key="1">
    <source>
        <dbReference type="ARBA" id="ARBA00004123"/>
    </source>
</evidence>
<organism evidence="9 10">
    <name type="scientific">Hydra vulgaris</name>
    <name type="common">Hydra</name>
    <name type="synonym">Hydra attenuata</name>
    <dbReference type="NCBI Taxonomy" id="6087"/>
    <lineage>
        <taxon>Eukaryota</taxon>
        <taxon>Metazoa</taxon>
        <taxon>Cnidaria</taxon>
        <taxon>Hydrozoa</taxon>
        <taxon>Hydroidolina</taxon>
        <taxon>Anthoathecata</taxon>
        <taxon>Aplanulata</taxon>
        <taxon>Hydridae</taxon>
        <taxon>Hydra</taxon>
    </lineage>
</organism>
<keyword evidence="9" id="KW-1185">Reference proteome</keyword>
<dbReference type="Pfam" id="PF22466">
    <property type="entry name" value="PSF3_N"/>
    <property type="match status" value="1"/>
</dbReference>
<evidence type="ECO:0000256" key="5">
    <source>
        <dbReference type="ARBA" id="ARBA00045258"/>
    </source>
</evidence>
<gene>
    <name evidence="10" type="primary">LOC136092189</name>
</gene>
<dbReference type="InterPro" id="IPR036224">
    <property type="entry name" value="GINS_bundle-like_dom_sf"/>
</dbReference>
<dbReference type="InterPro" id="IPR038437">
    <property type="entry name" value="GINS_Psf3_sf"/>
</dbReference>
<dbReference type="Proteomes" id="UP001652625">
    <property type="component" value="Chromosome 15"/>
</dbReference>
<accession>A0ABM4DN95</accession>
<dbReference type="InterPro" id="IPR010492">
    <property type="entry name" value="GINS_Psf3"/>
</dbReference>
<dbReference type="InterPro" id="IPR055221">
    <property type="entry name" value="PSF3_N"/>
</dbReference>
<evidence type="ECO:0000256" key="3">
    <source>
        <dbReference type="ARBA" id="ARBA00022705"/>
    </source>
</evidence>
<dbReference type="SUPFAM" id="SSF158573">
    <property type="entry name" value="GINS helical bundle-like"/>
    <property type="match status" value="1"/>
</dbReference>
<dbReference type="CDD" id="cd11713">
    <property type="entry name" value="GINS_A_psf3"/>
    <property type="match status" value="1"/>
</dbReference>
<feature type="domain" description="DNA replication complex GINS protein PSF3 N-terminal" evidence="8">
    <location>
        <begin position="15"/>
        <end position="67"/>
    </location>
</feature>
<proteinExistence type="inferred from homology"/>
<name>A0ABM4DN95_HYDVU</name>
<dbReference type="PANTHER" id="PTHR22768">
    <property type="entry name" value="DNA REPLICATION COMPLEX GINS PROTEIN PSF3"/>
    <property type="match status" value="1"/>
</dbReference>
<dbReference type="InterPro" id="IPR021151">
    <property type="entry name" value="GINS_A"/>
</dbReference>
<evidence type="ECO:0000313" key="10">
    <source>
        <dbReference type="RefSeq" id="XP_065676008.1"/>
    </source>
</evidence>
<evidence type="ECO:0000313" key="9">
    <source>
        <dbReference type="Proteomes" id="UP001652625"/>
    </source>
</evidence>
<dbReference type="RefSeq" id="XP_065676008.1">
    <property type="nucleotide sequence ID" value="XM_065819936.1"/>
</dbReference>
<keyword evidence="3 6" id="KW-0235">DNA replication</keyword>
<evidence type="ECO:0000256" key="4">
    <source>
        <dbReference type="ARBA" id="ARBA00023242"/>
    </source>
</evidence>
<dbReference type="Pfam" id="PF05916">
    <property type="entry name" value="Sld5"/>
    <property type="match status" value="1"/>
</dbReference>
<protein>
    <recommendedName>
        <fullName evidence="6">DNA replication complex GINS protein PSF3</fullName>
    </recommendedName>
</protein>
<comment type="subcellular location">
    <subcellularLocation>
        <location evidence="1 6">Nucleus</location>
    </subcellularLocation>
</comment>
<comment type="similarity">
    <text evidence="2 6">Belongs to the GINS3/PSF3 family.</text>
</comment>
<comment type="subunit">
    <text evidence="6">Component of the GINS complex.</text>
</comment>
<sequence length="206" mass="24256">MTEGLNPRPLSVYYYDLDDIITMQEKVPVQFELPCYRLGFLDPSTSEEHLQQGTKMEVPCWLAFELCTRRRLIASVELPKIFTESFRQIYKADPNVLDLHKLGPYFYNFGLKMLHFQHADSGIVARTILEIFVKRFRQIMDNCQNAAHHNVIKMKEKLDEMEIVLFDNGQRALKDFIEWQIGNVGKLFSSVVISSQRKRKRFDMEE</sequence>
<dbReference type="PANTHER" id="PTHR22768:SF0">
    <property type="entry name" value="DNA REPLICATION COMPLEX GINS PROTEIN PSF3"/>
    <property type="match status" value="1"/>
</dbReference>
<dbReference type="SUPFAM" id="SSF160059">
    <property type="entry name" value="PriA/YqbF domain"/>
    <property type="match status" value="1"/>
</dbReference>
<evidence type="ECO:0000256" key="6">
    <source>
        <dbReference type="RuleBase" id="RU367161"/>
    </source>
</evidence>
<evidence type="ECO:0000256" key="2">
    <source>
        <dbReference type="ARBA" id="ARBA00006343"/>
    </source>
</evidence>
<evidence type="ECO:0000259" key="7">
    <source>
        <dbReference type="Pfam" id="PF05916"/>
    </source>
</evidence>
<dbReference type="CDD" id="cd21693">
    <property type="entry name" value="GINS_B_Psf3"/>
    <property type="match status" value="1"/>
</dbReference>
<dbReference type="GeneID" id="136092189"/>
<comment type="function">
    <text evidence="6">The GINS complex plays an essential role in the initiation of DNA replication.</text>
</comment>
<feature type="domain" description="GINS subunit" evidence="7">
    <location>
        <begin position="83"/>
        <end position="179"/>
    </location>
</feature>
<reference evidence="10" key="1">
    <citation type="submission" date="2025-08" db="UniProtKB">
        <authorList>
            <consortium name="RefSeq"/>
        </authorList>
    </citation>
    <scope>IDENTIFICATION</scope>
</reference>
<keyword evidence="4 6" id="KW-0539">Nucleus</keyword>